<evidence type="ECO:0000256" key="3">
    <source>
        <dbReference type="ARBA" id="ARBA00018111"/>
    </source>
</evidence>
<keyword evidence="4" id="KW-0963">Cytoplasm</keyword>
<comment type="similarity">
    <text evidence="2">Belongs to the RecX family.</text>
</comment>
<evidence type="ECO:0000313" key="9">
    <source>
        <dbReference type="Proteomes" id="UP001412067"/>
    </source>
</evidence>
<gene>
    <name evidence="8" type="ORF">KSP40_PGU010280</name>
</gene>
<dbReference type="InterPro" id="IPR053925">
    <property type="entry name" value="RecX_HTH_3rd"/>
</dbReference>
<dbReference type="EMBL" id="JBBWWR010000006">
    <property type="protein sequence ID" value="KAK8964843.1"/>
    <property type="molecule type" value="Genomic_DNA"/>
</dbReference>
<dbReference type="HAMAP" id="MF_01114">
    <property type="entry name" value="RecX"/>
    <property type="match status" value="1"/>
</dbReference>
<dbReference type="Gene3D" id="1.10.10.10">
    <property type="entry name" value="Winged helix-like DNA-binding domain superfamily/Winged helix DNA-binding domain"/>
    <property type="match status" value="2"/>
</dbReference>
<comment type="subcellular location">
    <subcellularLocation>
        <location evidence="1">Cytoplasm</location>
    </subcellularLocation>
</comment>
<protein>
    <recommendedName>
        <fullName evidence="3">Regulatory protein RecX</fullName>
    </recommendedName>
</protein>
<evidence type="ECO:0000256" key="4">
    <source>
        <dbReference type="ARBA" id="ARBA00022490"/>
    </source>
</evidence>
<dbReference type="Proteomes" id="UP001412067">
    <property type="component" value="Unassembled WGS sequence"/>
</dbReference>
<feature type="region of interest" description="Disordered" evidence="5">
    <location>
        <begin position="56"/>
        <end position="98"/>
    </location>
</feature>
<feature type="compositionally biased region" description="Polar residues" evidence="5">
    <location>
        <begin position="56"/>
        <end position="86"/>
    </location>
</feature>
<reference evidence="8 9" key="1">
    <citation type="journal article" date="2022" name="Nat. Plants">
        <title>Genomes of leafy and leafless Platanthera orchids illuminate the evolution of mycoheterotrophy.</title>
        <authorList>
            <person name="Li M.H."/>
            <person name="Liu K.W."/>
            <person name="Li Z."/>
            <person name="Lu H.C."/>
            <person name="Ye Q.L."/>
            <person name="Zhang D."/>
            <person name="Wang J.Y."/>
            <person name="Li Y.F."/>
            <person name="Zhong Z.M."/>
            <person name="Liu X."/>
            <person name="Yu X."/>
            <person name="Liu D.K."/>
            <person name="Tu X.D."/>
            <person name="Liu B."/>
            <person name="Hao Y."/>
            <person name="Liao X.Y."/>
            <person name="Jiang Y.T."/>
            <person name="Sun W.H."/>
            <person name="Chen J."/>
            <person name="Chen Y.Q."/>
            <person name="Ai Y."/>
            <person name="Zhai J.W."/>
            <person name="Wu S.S."/>
            <person name="Zhou Z."/>
            <person name="Hsiao Y.Y."/>
            <person name="Wu W.L."/>
            <person name="Chen Y.Y."/>
            <person name="Lin Y.F."/>
            <person name="Hsu J.L."/>
            <person name="Li C.Y."/>
            <person name="Wang Z.W."/>
            <person name="Zhao X."/>
            <person name="Zhong W.Y."/>
            <person name="Ma X.K."/>
            <person name="Ma L."/>
            <person name="Huang J."/>
            <person name="Chen G.Z."/>
            <person name="Huang M.Z."/>
            <person name="Huang L."/>
            <person name="Peng D.H."/>
            <person name="Luo Y.B."/>
            <person name="Zou S.Q."/>
            <person name="Chen S.P."/>
            <person name="Lan S."/>
            <person name="Tsai W.C."/>
            <person name="Van de Peer Y."/>
            <person name="Liu Z.J."/>
        </authorList>
    </citation>
    <scope>NUCLEOTIDE SEQUENCE [LARGE SCALE GENOMIC DNA]</scope>
    <source>
        <strain evidence="8">Lor288</strain>
    </source>
</reference>
<name>A0ABR2MKZ5_9ASPA</name>
<keyword evidence="9" id="KW-1185">Reference proteome</keyword>
<dbReference type="InterPro" id="IPR053924">
    <property type="entry name" value="RecX_HTH_2nd"/>
</dbReference>
<dbReference type="PANTHER" id="PTHR33602:SF1">
    <property type="entry name" value="REGULATORY PROTEIN RECX FAMILY PROTEIN"/>
    <property type="match status" value="1"/>
</dbReference>
<dbReference type="InterPro" id="IPR036388">
    <property type="entry name" value="WH-like_DNA-bd_sf"/>
</dbReference>
<feature type="domain" description="RecX second three-helical" evidence="6">
    <location>
        <begin position="203"/>
        <end position="237"/>
    </location>
</feature>
<dbReference type="Pfam" id="PF02631">
    <property type="entry name" value="RecX_HTH2"/>
    <property type="match status" value="1"/>
</dbReference>
<dbReference type="PANTHER" id="PTHR33602">
    <property type="entry name" value="REGULATORY PROTEIN RECX FAMILY PROTEIN"/>
    <property type="match status" value="1"/>
</dbReference>
<evidence type="ECO:0000259" key="6">
    <source>
        <dbReference type="Pfam" id="PF02631"/>
    </source>
</evidence>
<dbReference type="InterPro" id="IPR003783">
    <property type="entry name" value="Regulatory_RecX"/>
</dbReference>
<feature type="domain" description="RecX third three-helical" evidence="7">
    <location>
        <begin position="274"/>
        <end position="316"/>
    </location>
</feature>
<evidence type="ECO:0000256" key="5">
    <source>
        <dbReference type="SAM" id="MobiDB-lite"/>
    </source>
</evidence>
<evidence type="ECO:0000259" key="7">
    <source>
        <dbReference type="Pfam" id="PF21981"/>
    </source>
</evidence>
<evidence type="ECO:0000256" key="2">
    <source>
        <dbReference type="ARBA" id="ARBA00009695"/>
    </source>
</evidence>
<evidence type="ECO:0000256" key="1">
    <source>
        <dbReference type="ARBA" id="ARBA00004496"/>
    </source>
</evidence>
<dbReference type="Pfam" id="PF21981">
    <property type="entry name" value="RecX_HTH3"/>
    <property type="match status" value="1"/>
</dbReference>
<feature type="compositionally biased region" description="Basic and acidic residues" evidence="5">
    <location>
        <begin position="87"/>
        <end position="98"/>
    </location>
</feature>
<comment type="caution">
    <text evidence="8">The sequence shown here is derived from an EMBL/GenBank/DDBJ whole genome shotgun (WGS) entry which is preliminary data.</text>
</comment>
<organism evidence="8 9">
    <name type="scientific">Platanthera guangdongensis</name>
    <dbReference type="NCBI Taxonomy" id="2320717"/>
    <lineage>
        <taxon>Eukaryota</taxon>
        <taxon>Viridiplantae</taxon>
        <taxon>Streptophyta</taxon>
        <taxon>Embryophyta</taxon>
        <taxon>Tracheophyta</taxon>
        <taxon>Spermatophyta</taxon>
        <taxon>Magnoliopsida</taxon>
        <taxon>Liliopsida</taxon>
        <taxon>Asparagales</taxon>
        <taxon>Orchidaceae</taxon>
        <taxon>Orchidoideae</taxon>
        <taxon>Orchideae</taxon>
        <taxon>Orchidinae</taxon>
        <taxon>Platanthera</taxon>
    </lineage>
</organism>
<evidence type="ECO:0000313" key="8">
    <source>
        <dbReference type="EMBL" id="KAK8964843.1"/>
    </source>
</evidence>
<proteinExistence type="inferred from homology"/>
<accession>A0ABR2MKZ5</accession>
<sequence>MTNFAAIRSLFINRAFGSHFIPVSLLLKKGCSSSGPVRFIPGQFSGIKKTRKLTFGNSESNHASSNNKRNHASGSSNLDGRLLQNSHFDDDSHIGGPSRIEEYNEAAREDIDYENELNTISMDVGDEPAREDTDYENELNTISMAVGDGLEMTREEIEQVAVGLLATRAMTAPELQKKLRGKKCPFHIVESIIVDFKARGILNDSVYAESFTRSRWLSSAWGPRRIKHALRQKGVSEIETERARKHVFEDVHDAPEEGVDGNNMRLGMCKLSMDRLFVQASKQWLRSQNTCTEKRRARMVRWLQYRGFDWDVTSSILKRLESQHPA</sequence>